<evidence type="ECO:0000259" key="1">
    <source>
        <dbReference type="Pfam" id="PF07969"/>
    </source>
</evidence>
<dbReference type="InterPro" id="IPR032466">
    <property type="entry name" value="Metal_Hydrolase"/>
</dbReference>
<dbReference type="SUPFAM" id="SSF51556">
    <property type="entry name" value="Metallo-dependent hydrolases"/>
    <property type="match status" value="1"/>
</dbReference>
<reference evidence="2 3" key="1">
    <citation type="journal article" date="2009" name="Stand. Genomic Sci.">
        <title>Complete genome sequence of Beutenbergia cavernae type strain (HKI 0122).</title>
        <authorList>
            <person name="Land M."/>
            <person name="Pukall R."/>
            <person name="Abt B."/>
            <person name="Goker M."/>
            <person name="Rohde M."/>
            <person name="Glavina Del Rio T."/>
            <person name="Tice H."/>
            <person name="Copeland A."/>
            <person name="Cheng J.F."/>
            <person name="Lucas S."/>
            <person name="Chen F."/>
            <person name="Nolan M."/>
            <person name="Bruce D."/>
            <person name="Goodwin L."/>
            <person name="Pitluck S."/>
            <person name="Ivanova N."/>
            <person name="Mavromatis K."/>
            <person name="Ovchinnikova G."/>
            <person name="Pati A."/>
            <person name="Chen A."/>
            <person name="Palaniappan K."/>
            <person name="Hauser L."/>
            <person name="Chang Y.J."/>
            <person name="Jefferies C.C."/>
            <person name="Saunders E."/>
            <person name="Brettin T."/>
            <person name="Detter J.C."/>
            <person name="Han C."/>
            <person name="Chain P."/>
            <person name="Bristow J."/>
            <person name="Eisen J.A."/>
            <person name="Markowitz V."/>
            <person name="Hugenholtz P."/>
            <person name="Kyrpides N.C."/>
            <person name="Klenk H.P."/>
            <person name="Lapidus A."/>
        </authorList>
    </citation>
    <scope>NUCLEOTIDE SEQUENCE [LARGE SCALE GENOMIC DNA]</scope>
    <source>
        <strain evidence="3">ATCC BAA-8 / DSM 12333 / NBRC 16432</strain>
    </source>
</reference>
<dbReference type="InterPro" id="IPR013108">
    <property type="entry name" value="Amidohydro_3"/>
</dbReference>
<dbReference type="Gene3D" id="3.30.1490.130">
    <property type="entry name" value="D-aminoacylase. Domain 3"/>
    <property type="match status" value="1"/>
</dbReference>
<gene>
    <name evidence="2" type="ordered locus">Bcav_0069</name>
</gene>
<sequence length="539" mass="55610">MPSRVVFAGIDLIDGTGAPARAADVVVDGDSITAVVPPGSGPLDGARVVDGALPDGRRATLTPGFIDMHAHSDLALVHDREHLAKVSQGVTTEVVGQDGIAYAPLVLGGSDVTSDVVRQIAAWNGTGDVAWRTVPEYLRAVDGAAVNAAFLVPQGNLRMLVVGQTDRPASPAEVAQMRELLAAGLDAGARGMSSGLTYTPGMYATADELAALAAVVAERGGYWAPHTRGYGGHALDAYREVLDVGRRTGCPIHLTHATMNYPPNRGRAAELLALVDAALADGVDVTLDTYPYTPGATTLAALLPSWAAAGGPDATLARLRDTTPSGPRAAILDALDVTGSDGNHGEVVDWAGIQVSGVTTASLAGAVGLTIAELASRRGLPPSTAALELMVADGLGTGILMHVGDEDNVRAVMRHPRHCGGSDAILVGARPHPRAWGTFPRFLGHYARDLGVLSMPEMVRHLTSNPAARLGLTDRGVVAPGMRADLVLLDADAVLDGATFDAPRTPAVGISHVMVNGEFVLDDGVRTSATPGRVLRSRG</sequence>
<dbReference type="AlphaFoldDB" id="C5BUW1"/>
<dbReference type="GO" id="GO:0016812">
    <property type="term" value="F:hydrolase activity, acting on carbon-nitrogen (but not peptide) bonds, in cyclic amides"/>
    <property type="evidence" value="ECO:0007669"/>
    <property type="project" value="TreeGrafter"/>
</dbReference>
<evidence type="ECO:0000313" key="3">
    <source>
        <dbReference type="Proteomes" id="UP000007962"/>
    </source>
</evidence>
<dbReference type="SUPFAM" id="SSF51338">
    <property type="entry name" value="Composite domain of metallo-dependent hydrolases"/>
    <property type="match status" value="2"/>
</dbReference>
<proteinExistence type="predicted"/>
<dbReference type="EMBL" id="CP001618">
    <property type="protein sequence ID" value="ACQ78335.1"/>
    <property type="molecule type" value="Genomic_DNA"/>
</dbReference>
<dbReference type="Pfam" id="PF07969">
    <property type="entry name" value="Amidohydro_3"/>
    <property type="match status" value="1"/>
</dbReference>
<dbReference type="GO" id="GO:0005829">
    <property type="term" value="C:cytosol"/>
    <property type="evidence" value="ECO:0007669"/>
    <property type="project" value="TreeGrafter"/>
</dbReference>
<dbReference type="STRING" id="471853.Bcav_0069"/>
<feature type="domain" description="Amidohydrolase 3" evidence="1">
    <location>
        <begin position="59"/>
        <end position="520"/>
    </location>
</feature>
<keyword evidence="2" id="KW-0378">Hydrolase</keyword>
<accession>C5BUW1</accession>
<dbReference type="PANTHER" id="PTHR11647">
    <property type="entry name" value="HYDRANTOINASE/DIHYDROPYRIMIDINASE FAMILY MEMBER"/>
    <property type="match status" value="1"/>
</dbReference>
<dbReference type="eggNOG" id="COG3653">
    <property type="taxonomic scope" value="Bacteria"/>
</dbReference>
<dbReference type="InterPro" id="IPR050378">
    <property type="entry name" value="Metallo-dep_Hydrolases_sf"/>
</dbReference>
<dbReference type="HOGENOM" id="CLU_016107_2_1_11"/>
<dbReference type="InterPro" id="IPR023100">
    <property type="entry name" value="D-aminoacylase_insert_dom_sf"/>
</dbReference>
<evidence type="ECO:0000313" key="2">
    <source>
        <dbReference type="EMBL" id="ACQ78335.1"/>
    </source>
</evidence>
<dbReference type="Gene3D" id="3.20.20.140">
    <property type="entry name" value="Metal-dependent hydrolases"/>
    <property type="match status" value="2"/>
</dbReference>
<dbReference type="Gene3D" id="2.30.40.10">
    <property type="entry name" value="Urease, subunit C, domain 1"/>
    <property type="match status" value="1"/>
</dbReference>
<dbReference type="RefSeq" id="WP_012725115.1">
    <property type="nucleotide sequence ID" value="NC_012669.1"/>
</dbReference>
<protein>
    <submittedName>
        <fullName evidence="2">Amidohydrolase 3</fullName>
    </submittedName>
</protein>
<name>C5BUW1_BEUC1</name>
<dbReference type="OrthoDB" id="9763537at2"/>
<dbReference type="Proteomes" id="UP000007962">
    <property type="component" value="Chromosome"/>
</dbReference>
<dbReference type="PANTHER" id="PTHR11647:SF1">
    <property type="entry name" value="COLLAPSIN RESPONSE MEDIATOR PROTEIN"/>
    <property type="match status" value="1"/>
</dbReference>
<dbReference type="GO" id="GO:0016811">
    <property type="term" value="F:hydrolase activity, acting on carbon-nitrogen (but not peptide) bonds, in linear amides"/>
    <property type="evidence" value="ECO:0007669"/>
    <property type="project" value="InterPro"/>
</dbReference>
<keyword evidence="3" id="KW-1185">Reference proteome</keyword>
<dbReference type="KEGG" id="bcv:Bcav_0069"/>
<organism evidence="2 3">
    <name type="scientific">Beutenbergia cavernae (strain ATCC BAA-8 / DSM 12333 / CCUG 43141 / JCM 11478 / NBRC 16432 / NCIMB 13614 / HKI 0122)</name>
    <dbReference type="NCBI Taxonomy" id="471853"/>
    <lineage>
        <taxon>Bacteria</taxon>
        <taxon>Bacillati</taxon>
        <taxon>Actinomycetota</taxon>
        <taxon>Actinomycetes</taxon>
        <taxon>Micrococcales</taxon>
        <taxon>Beutenbergiaceae</taxon>
        <taxon>Beutenbergia</taxon>
    </lineage>
</organism>
<dbReference type="InterPro" id="IPR011059">
    <property type="entry name" value="Metal-dep_hydrolase_composite"/>
</dbReference>